<feature type="transmembrane region" description="Helical" evidence="6">
    <location>
        <begin position="142"/>
        <end position="168"/>
    </location>
</feature>
<feature type="transmembrane region" description="Helical" evidence="6">
    <location>
        <begin position="388"/>
        <end position="408"/>
    </location>
</feature>
<feature type="transmembrane region" description="Helical" evidence="6">
    <location>
        <begin position="260"/>
        <end position="286"/>
    </location>
</feature>
<sequence length="459" mass="48639">MAGPAPAAHENWSSRLAFMFAAIGSAVGLGNIWKFPYEAGEGGGGAFVLIYLAFVFGIGVPVMIAELSLGRRGKMSPPNAVRSVAKQEGRSNLWSIAGWSGVIGAFLVLSFYSVIAGLTLSYMVDSFSGSIDTLDASNSADYFGSITGNFPLLLLWHAIFMGLTIAVVARGIHGGLEKAVTWLMPALFAILILLVSYAMAVGDAASTFKFLFQPDFSKVTLETVIQALGQAFFSLSLALGSIMAYGAYVPKDVSLPKSAFIIAGADTAVAILAGLAIFPIVFHYGLEPGAGPGLVFITLPVAFAQMPGGILVGGAFFLLLAIAALTSAISLLEPIVAWLEEHRGINRVKSAIGGGIAIFILGIGSVLSFNYWADVTFLRGTVLDNLDFLTNNIIMPLGGLLVAVFVGWRMKRISIRDELAPKSEFGFALWLFMLRYVCPLALGLIFMGFAFRGLLFGEG</sequence>
<dbReference type="RefSeq" id="WP_229773606.1">
    <property type="nucleotide sequence ID" value="NZ_BMOV01000004.1"/>
</dbReference>
<dbReference type="EMBL" id="BMOV01000004">
    <property type="protein sequence ID" value="GGO11350.1"/>
    <property type="molecule type" value="Genomic_DNA"/>
</dbReference>
<evidence type="ECO:0000256" key="1">
    <source>
        <dbReference type="ARBA" id="ARBA00004141"/>
    </source>
</evidence>
<feature type="transmembrane region" description="Helical" evidence="6">
    <location>
        <begin position="351"/>
        <end position="373"/>
    </location>
</feature>
<organism evidence="7 8">
    <name type="scientific">Iodidimonas muriae</name>
    <dbReference type="NCBI Taxonomy" id="261467"/>
    <lineage>
        <taxon>Bacteria</taxon>
        <taxon>Pseudomonadati</taxon>
        <taxon>Pseudomonadota</taxon>
        <taxon>Alphaproteobacteria</taxon>
        <taxon>Iodidimonadales</taxon>
        <taxon>Iodidimonadaceae</taxon>
        <taxon>Iodidimonas</taxon>
    </lineage>
</organism>
<feature type="transmembrane region" description="Helical" evidence="6">
    <location>
        <begin position="180"/>
        <end position="200"/>
    </location>
</feature>
<dbReference type="SUPFAM" id="SSF161070">
    <property type="entry name" value="SNF-like"/>
    <property type="match status" value="1"/>
</dbReference>
<keyword evidence="2" id="KW-0813">Transport</keyword>
<keyword evidence="4 6" id="KW-1133">Transmembrane helix</keyword>
<dbReference type="CDD" id="cd10336">
    <property type="entry name" value="SLC6sbd_Tyt1-Like"/>
    <property type="match status" value="1"/>
</dbReference>
<dbReference type="Pfam" id="PF00209">
    <property type="entry name" value="SNF"/>
    <property type="match status" value="2"/>
</dbReference>
<feature type="transmembrane region" description="Helical" evidence="6">
    <location>
        <begin position="306"/>
        <end position="339"/>
    </location>
</feature>
<gene>
    <name evidence="7" type="ORF">GCM10007972_15130</name>
</gene>
<reference evidence="8" key="1">
    <citation type="journal article" date="2019" name="Int. J. Syst. Evol. Microbiol.">
        <title>The Global Catalogue of Microorganisms (GCM) 10K type strain sequencing project: providing services to taxonomists for standard genome sequencing and annotation.</title>
        <authorList>
            <consortium name="The Broad Institute Genomics Platform"/>
            <consortium name="The Broad Institute Genome Sequencing Center for Infectious Disease"/>
            <person name="Wu L."/>
            <person name="Ma J."/>
        </authorList>
    </citation>
    <scope>NUCLEOTIDE SEQUENCE [LARGE SCALE GENOMIC DNA]</scope>
    <source>
        <strain evidence="8">JCM 17843</strain>
    </source>
</reference>
<keyword evidence="5 6" id="KW-0472">Membrane</keyword>
<accession>A0ABQ2LD75</accession>
<feature type="transmembrane region" description="Helical" evidence="6">
    <location>
        <begin position="429"/>
        <end position="451"/>
    </location>
</feature>
<dbReference type="Proteomes" id="UP000602381">
    <property type="component" value="Unassembled WGS sequence"/>
</dbReference>
<feature type="transmembrane region" description="Helical" evidence="6">
    <location>
        <begin position="45"/>
        <end position="65"/>
    </location>
</feature>
<dbReference type="InterPro" id="IPR000175">
    <property type="entry name" value="Na/ntran_symport"/>
</dbReference>
<comment type="subcellular location">
    <subcellularLocation>
        <location evidence="1">Membrane</location>
        <topology evidence="1">Multi-pass membrane protein</topology>
    </subcellularLocation>
</comment>
<proteinExistence type="predicted"/>
<dbReference type="PANTHER" id="PTHR42948:SF1">
    <property type="entry name" value="TRANSPORTER"/>
    <property type="match status" value="1"/>
</dbReference>
<keyword evidence="8" id="KW-1185">Reference proteome</keyword>
<protein>
    <submittedName>
        <fullName evidence="7">Sodium-dependent transporter</fullName>
    </submittedName>
</protein>
<evidence type="ECO:0000256" key="6">
    <source>
        <dbReference type="SAM" id="Phobius"/>
    </source>
</evidence>
<evidence type="ECO:0000256" key="3">
    <source>
        <dbReference type="ARBA" id="ARBA00022692"/>
    </source>
</evidence>
<comment type="caution">
    <text evidence="7">The sequence shown here is derived from an EMBL/GenBank/DDBJ whole genome shotgun (WGS) entry which is preliminary data.</text>
</comment>
<dbReference type="PRINTS" id="PR00176">
    <property type="entry name" value="NANEUSMPORT"/>
</dbReference>
<feature type="transmembrane region" description="Helical" evidence="6">
    <location>
        <begin position="96"/>
        <end position="122"/>
    </location>
</feature>
<evidence type="ECO:0000256" key="2">
    <source>
        <dbReference type="ARBA" id="ARBA00022448"/>
    </source>
</evidence>
<evidence type="ECO:0000313" key="7">
    <source>
        <dbReference type="EMBL" id="GGO11350.1"/>
    </source>
</evidence>
<name>A0ABQ2LD75_9PROT</name>
<keyword evidence="3 6" id="KW-0812">Transmembrane</keyword>
<dbReference type="PROSITE" id="PS50267">
    <property type="entry name" value="NA_NEUROTRAN_SYMP_3"/>
    <property type="match status" value="1"/>
</dbReference>
<dbReference type="NCBIfam" id="NF037979">
    <property type="entry name" value="Na_transp"/>
    <property type="match status" value="1"/>
</dbReference>
<evidence type="ECO:0000256" key="4">
    <source>
        <dbReference type="ARBA" id="ARBA00022989"/>
    </source>
</evidence>
<dbReference type="PANTHER" id="PTHR42948">
    <property type="entry name" value="TRANSPORTER"/>
    <property type="match status" value="1"/>
</dbReference>
<dbReference type="InterPro" id="IPR037272">
    <property type="entry name" value="SNS_sf"/>
</dbReference>
<feature type="transmembrane region" description="Helical" evidence="6">
    <location>
        <begin position="224"/>
        <end position="248"/>
    </location>
</feature>
<dbReference type="InterPro" id="IPR047218">
    <property type="entry name" value="YocR/YhdH-like"/>
</dbReference>
<feature type="transmembrane region" description="Helical" evidence="6">
    <location>
        <begin position="12"/>
        <end position="33"/>
    </location>
</feature>
<evidence type="ECO:0000313" key="8">
    <source>
        <dbReference type="Proteomes" id="UP000602381"/>
    </source>
</evidence>
<evidence type="ECO:0000256" key="5">
    <source>
        <dbReference type="ARBA" id="ARBA00023136"/>
    </source>
</evidence>